<feature type="repeat" description="PPR" evidence="2">
    <location>
        <begin position="291"/>
        <end position="325"/>
    </location>
</feature>
<keyword evidence="1" id="KW-0677">Repeat</keyword>
<dbReference type="Proteomes" id="UP000554482">
    <property type="component" value="Unassembled WGS sequence"/>
</dbReference>
<dbReference type="SUPFAM" id="SSF81901">
    <property type="entry name" value="HCP-like"/>
    <property type="match status" value="1"/>
</dbReference>
<gene>
    <name evidence="3" type="ORF">FRX31_021042</name>
</gene>
<feature type="repeat" description="PPR" evidence="2">
    <location>
        <begin position="623"/>
        <end position="657"/>
    </location>
</feature>
<evidence type="ECO:0000256" key="1">
    <source>
        <dbReference type="ARBA" id="ARBA00022737"/>
    </source>
</evidence>
<dbReference type="Gene3D" id="1.25.40.10">
    <property type="entry name" value="Tetratricopeptide repeat domain"/>
    <property type="match status" value="6"/>
</dbReference>
<dbReference type="InterPro" id="IPR051240">
    <property type="entry name" value="Mito_RNA-Proc/Resp"/>
</dbReference>
<dbReference type="GO" id="GO:0003729">
    <property type="term" value="F:mRNA binding"/>
    <property type="evidence" value="ECO:0007669"/>
    <property type="project" value="TreeGrafter"/>
</dbReference>
<dbReference type="InterPro" id="IPR011990">
    <property type="entry name" value="TPR-like_helical_dom_sf"/>
</dbReference>
<evidence type="ECO:0000313" key="3">
    <source>
        <dbReference type="EMBL" id="KAF5189372.1"/>
    </source>
</evidence>
<keyword evidence="4" id="KW-1185">Reference proteome</keyword>
<accession>A0A7J6VYF4</accession>
<feature type="repeat" description="PPR" evidence="2">
    <location>
        <begin position="728"/>
        <end position="762"/>
    </location>
</feature>
<feature type="repeat" description="PPR" evidence="2">
    <location>
        <begin position="588"/>
        <end position="622"/>
    </location>
</feature>
<dbReference type="AlphaFoldDB" id="A0A7J6VYF4"/>
<dbReference type="Pfam" id="PF13812">
    <property type="entry name" value="PPR_3"/>
    <property type="match status" value="1"/>
</dbReference>
<protein>
    <submittedName>
        <fullName evidence="3">Pentatricopeptide repeat-containing protein</fullName>
    </submittedName>
</protein>
<name>A0A7J6VYF4_THATH</name>
<evidence type="ECO:0000256" key="2">
    <source>
        <dbReference type="PROSITE-ProRule" id="PRU00708"/>
    </source>
</evidence>
<dbReference type="InterPro" id="IPR002885">
    <property type="entry name" value="PPR_rpt"/>
</dbReference>
<proteinExistence type="predicted"/>
<feature type="repeat" description="PPR" evidence="2">
    <location>
        <begin position="518"/>
        <end position="552"/>
    </location>
</feature>
<dbReference type="PROSITE" id="PS51375">
    <property type="entry name" value="PPR"/>
    <property type="match status" value="12"/>
</dbReference>
<reference evidence="3 4" key="1">
    <citation type="submission" date="2020-06" db="EMBL/GenBank/DDBJ databases">
        <title>Transcriptomic and genomic resources for Thalictrum thalictroides and T. hernandezii: Facilitating candidate gene discovery in an emerging model plant lineage.</title>
        <authorList>
            <person name="Arias T."/>
            <person name="Riano-Pachon D.M."/>
            <person name="Di Stilio V.S."/>
        </authorList>
    </citation>
    <scope>NUCLEOTIDE SEQUENCE [LARGE SCALE GENOMIC DNA]</scope>
    <source>
        <strain evidence="4">cv. WT478/WT964</strain>
        <tissue evidence="3">Leaves</tissue>
    </source>
</reference>
<feature type="non-terminal residue" evidence="3">
    <location>
        <position position="1"/>
    </location>
</feature>
<dbReference type="OrthoDB" id="185373at2759"/>
<comment type="caution">
    <text evidence="3">The sequence shown here is derived from an EMBL/GenBank/DDBJ whole genome shotgun (WGS) entry which is preliminary data.</text>
</comment>
<feature type="repeat" description="PPR" evidence="2">
    <location>
        <begin position="256"/>
        <end position="290"/>
    </location>
</feature>
<dbReference type="PANTHER" id="PTHR47933:SF11">
    <property type="entry name" value="PENTATRICOPEPTIDE REPEAT-CONTAINING PROTEIN 2"/>
    <property type="match status" value="1"/>
</dbReference>
<feature type="repeat" description="PPR" evidence="2">
    <location>
        <begin position="693"/>
        <end position="727"/>
    </location>
</feature>
<evidence type="ECO:0000313" key="4">
    <source>
        <dbReference type="Proteomes" id="UP000554482"/>
    </source>
</evidence>
<organism evidence="3 4">
    <name type="scientific">Thalictrum thalictroides</name>
    <name type="common">Rue-anemone</name>
    <name type="synonym">Anemone thalictroides</name>
    <dbReference type="NCBI Taxonomy" id="46969"/>
    <lineage>
        <taxon>Eukaryota</taxon>
        <taxon>Viridiplantae</taxon>
        <taxon>Streptophyta</taxon>
        <taxon>Embryophyta</taxon>
        <taxon>Tracheophyta</taxon>
        <taxon>Spermatophyta</taxon>
        <taxon>Magnoliopsida</taxon>
        <taxon>Ranunculales</taxon>
        <taxon>Ranunculaceae</taxon>
        <taxon>Thalictroideae</taxon>
        <taxon>Thalictrum</taxon>
    </lineage>
</organism>
<sequence>PFGFHKNPAVISVQIQSQPSVFSRSQEVSPLQQSPTLAKDHSILRLLLLPSSVNCRLITIFTKRLYNVSNNKEEMQLLGEKLNPYIVEIVLKGFKSWRIANDFFLWASEQKGYEHNCYTYNTMASIHSKFQKTTRLKFLALDVVNSRCRMTPGALGFFIRCLSSHGLVDEAVYLFEQLKRLKLCVVNSYSYNCLIEAIAKSGRFEFVEMRLTEMRDEGWEVDKFTLTPILQAYCNARKFDEALIIFNQIYDRGWVDEHVFTILMIAFSKWGEVDKAFELIERMEDHNMRPTEKTLCSLIHGFTRELRVDKALQLFDKMRILAFNPDLPLYSVLIEGLCKTNELDKALYLYTEMKSFKIFPDAYVYKNLISSFSGQGDLVTANKLLEEGEEELDLAAMVVLYNAILDSLVSKGLTDKAYLLVRAMMGTECIGESVIGDLFRVKKTVLPNYDSFAVVIDGLCKTTKLDEALVLFRDMIHMGCERTVILYNNVINALCDSNRLEESFELLREMKESGFKPTEFTHNCICGCLCTRENISAVLDLLREMRVCGHEPWIKHYSGLVKQLCSQGKAVEACGFLADIVREGFLPDIIAYSAAIDGLFKIREVDRAMELFQDISTRGHGPDVVAYNIVIDGLCKVERVLDARKFLNEMFEKGLLPSVVTYNSMVDGLCKANDIDQAFHYYKEMISEGREPTIITFTTLIDGLCNGGRPDDALMLWNEMIEQGCAPNRIAYMALVYGLCKCNTSKVAQIYFNEMKEKEMRPDTYVYVALITAHISNKDLFLALEILKEMVHKEEFPASSDKNYPILVEALRKFSENSTTSLVVQNLISEGCIPAICSVSEEGDKEG</sequence>
<feature type="repeat" description="PPR" evidence="2">
    <location>
        <begin position="326"/>
        <end position="360"/>
    </location>
</feature>
<feature type="repeat" description="PPR" evidence="2">
    <location>
        <begin position="187"/>
        <end position="221"/>
    </location>
</feature>
<feature type="repeat" description="PPR" evidence="2">
    <location>
        <begin position="448"/>
        <end position="482"/>
    </location>
</feature>
<feature type="repeat" description="PPR" evidence="2">
    <location>
        <begin position="658"/>
        <end position="692"/>
    </location>
</feature>
<feature type="repeat" description="PPR" evidence="2">
    <location>
        <begin position="483"/>
        <end position="517"/>
    </location>
</feature>
<dbReference type="PANTHER" id="PTHR47933">
    <property type="entry name" value="PENTATRICOPEPTIDE REPEAT-CONTAINING PROTEIN 1, MITOCHONDRIAL"/>
    <property type="match status" value="1"/>
</dbReference>
<dbReference type="EMBL" id="JABWDY010025557">
    <property type="protein sequence ID" value="KAF5189372.1"/>
    <property type="molecule type" value="Genomic_DNA"/>
</dbReference>
<dbReference type="NCBIfam" id="TIGR00756">
    <property type="entry name" value="PPR"/>
    <property type="match status" value="10"/>
</dbReference>
<dbReference type="Pfam" id="PF13041">
    <property type="entry name" value="PPR_2"/>
    <property type="match status" value="5"/>
</dbReference>
<dbReference type="Pfam" id="PF01535">
    <property type="entry name" value="PPR"/>
    <property type="match status" value="6"/>
</dbReference>